<dbReference type="InterPro" id="IPR042088">
    <property type="entry name" value="OligoPept_F_C"/>
</dbReference>
<reference evidence="1" key="1">
    <citation type="submission" date="2022-04" db="EMBL/GenBank/DDBJ databases">
        <title>Halobacillus sp. isolated from saltern.</title>
        <authorList>
            <person name="Won M."/>
            <person name="Lee C.-M."/>
            <person name="Woen H.-Y."/>
            <person name="Kwon S.-W."/>
        </authorList>
    </citation>
    <scope>NUCLEOTIDE SEQUENCE</scope>
    <source>
        <strain evidence="1">SSHM10-5</strain>
    </source>
</reference>
<dbReference type="Gene3D" id="1.10.1370.20">
    <property type="entry name" value="Oligoendopeptidase f, C-terminal domain"/>
    <property type="match status" value="1"/>
</dbReference>
<sequence>MKQLISENWNLDSLYSKHSGKIEEQLSRLHQQINQLHINLKKIENVVTLAHELGHAYHNYILHGESAFSQ</sequence>
<dbReference type="RefSeq" id="WP_245034797.1">
    <property type="nucleotide sequence ID" value="NZ_CP095075.1"/>
</dbReference>
<organism evidence="1 2">
    <name type="scientific">Halobacillus amylolyticus</name>
    <dbReference type="NCBI Taxonomy" id="2932259"/>
    <lineage>
        <taxon>Bacteria</taxon>
        <taxon>Bacillati</taxon>
        <taxon>Bacillota</taxon>
        <taxon>Bacilli</taxon>
        <taxon>Bacillales</taxon>
        <taxon>Bacillaceae</taxon>
        <taxon>Halobacillus</taxon>
    </lineage>
</organism>
<name>A0ABY4HEW1_9BACI</name>
<evidence type="ECO:0000313" key="2">
    <source>
        <dbReference type="Proteomes" id="UP000830326"/>
    </source>
</evidence>
<evidence type="ECO:0000313" key="1">
    <source>
        <dbReference type="EMBL" id="UOR13274.1"/>
    </source>
</evidence>
<keyword evidence="2" id="KW-1185">Reference proteome</keyword>
<dbReference type="Proteomes" id="UP000830326">
    <property type="component" value="Chromosome"/>
</dbReference>
<accession>A0ABY4HEW1</accession>
<gene>
    <name evidence="1" type="ORF">MUO15_07245</name>
</gene>
<evidence type="ECO:0008006" key="3">
    <source>
        <dbReference type="Google" id="ProtNLM"/>
    </source>
</evidence>
<proteinExistence type="predicted"/>
<dbReference type="SUPFAM" id="SSF55486">
    <property type="entry name" value="Metalloproteases ('zincins'), catalytic domain"/>
    <property type="match status" value="1"/>
</dbReference>
<dbReference type="EMBL" id="CP095075">
    <property type="protein sequence ID" value="UOR13274.1"/>
    <property type="molecule type" value="Genomic_DNA"/>
</dbReference>
<protein>
    <recommendedName>
        <fullName evidence="3">ImmA/IrrE family metallo-endopeptidase</fullName>
    </recommendedName>
</protein>